<keyword evidence="3 4" id="KW-0408">Iron</keyword>
<accession>A0ABX0FEI3</accession>
<evidence type="ECO:0000256" key="3">
    <source>
        <dbReference type="ARBA" id="ARBA00023004"/>
    </source>
</evidence>
<dbReference type="InterPro" id="IPR047584">
    <property type="entry name" value="CyaY"/>
</dbReference>
<comment type="similarity">
    <text evidence="1 4">Belongs to the frataxin family.</text>
</comment>
<keyword evidence="6" id="KW-1185">Reference proteome</keyword>
<comment type="function">
    <text evidence="4">Involved in iron-sulfur (Fe-S) cluster assembly. May act as a regulator of Fe-S biogenesis.</text>
</comment>
<evidence type="ECO:0000313" key="6">
    <source>
        <dbReference type="Proteomes" id="UP000666369"/>
    </source>
</evidence>
<evidence type="ECO:0000313" key="5">
    <source>
        <dbReference type="EMBL" id="NGZ82953.1"/>
    </source>
</evidence>
<protein>
    <recommendedName>
        <fullName evidence="4">Iron-sulfur cluster assembly protein CyaY</fullName>
    </recommendedName>
</protein>
<keyword evidence="2 4" id="KW-0479">Metal-binding</keyword>
<gene>
    <name evidence="4 5" type="primary">cyaY</name>
    <name evidence="5" type="ORF">GW587_01605</name>
</gene>
<dbReference type="PROSITE" id="PS01344">
    <property type="entry name" value="FRATAXIN_1"/>
    <property type="match status" value="1"/>
</dbReference>
<dbReference type="PROSITE" id="PS50810">
    <property type="entry name" value="FRATAXIN_2"/>
    <property type="match status" value="1"/>
</dbReference>
<dbReference type="Proteomes" id="UP000666369">
    <property type="component" value="Unassembled WGS sequence"/>
</dbReference>
<dbReference type="Gene3D" id="3.30.920.10">
    <property type="entry name" value="Frataxin/CyaY"/>
    <property type="match status" value="1"/>
</dbReference>
<name>A0ABX0FEI3_9BURK</name>
<dbReference type="HAMAP" id="MF_00142">
    <property type="entry name" value="CyaY"/>
    <property type="match status" value="1"/>
</dbReference>
<evidence type="ECO:0000256" key="2">
    <source>
        <dbReference type="ARBA" id="ARBA00022723"/>
    </source>
</evidence>
<dbReference type="RefSeq" id="WP_166097773.1">
    <property type="nucleotide sequence ID" value="NZ_JAADJT010000001.1"/>
</dbReference>
<organism evidence="5 6">
    <name type="scientific">Duganella aceris</name>
    <dbReference type="NCBI Taxonomy" id="2703883"/>
    <lineage>
        <taxon>Bacteria</taxon>
        <taxon>Pseudomonadati</taxon>
        <taxon>Pseudomonadota</taxon>
        <taxon>Betaproteobacteria</taxon>
        <taxon>Burkholderiales</taxon>
        <taxon>Oxalobacteraceae</taxon>
        <taxon>Telluria group</taxon>
        <taxon>Duganella</taxon>
    </lineage>
</organism>
<dbReference type="PANTHER" id="PTHR16821:SF2">
    <property type="entry name" value="FRATAXIN, MITOCHONDRIAL"/>
    <property type="match status" value="1"/>
</dbReference>
<evidence type="ECO:0000256" key="4">
    <source>
        <dbReference type="HAMAP-Rule" id="MF_00142"/>
    </source>
</evidence>
<evidence type="ECO:0000256" key="1">
    <source>
        <dbReference type="ARBA" id="ARBA00008183"/>
    </source>
</evidence>
<dbReference type="InterPro" id="IPR036524">
    <property type="entry name" value="Frataxin/CyaY_sf"/>
</dbReference>
<dbReference type="Pfam" id="PF01491">
    <property type="entry name" value="Frataxin_Cyay"/>
    <property type="match status" value="1"/>
</dbReference>
<dbReference type="EMBL" id="JAADJT010000001">
    <property type="protein sequence ID" value="NGZ82953.1"/>
    <property type="molecule type" value="Genomic_DNA"/>
</dbReference>
<dbReference type="SUPFAM" id="SSF55387">
    <property type="entry name" value="Frataxin/Nqo15-like"/>
    <property type="match status" value="1"/>
</dbReference>
<dbReference type="PANTHER" id="PTHR16821">
    <property type="entry name" value="FRATAXIN"/>
    <property type="match status" value="1"/>
</dbReference>
<dbReference type="NCBIfam" id="TIGR03421">
    <property type="entry name" value="FeS_CyaY"/>
    <property type="match status" value="1"/>
</dbReference>
<dbReference type="InterPro" id="IPR020895">
    <property type="entry name" value="Frataxin_CS"/>
</dbReference>
<reference evidence="5 6" key="1">
    <citation type="submission" date="2020-01" db="EMBL/GenBank/DDBJ databases">
        <authorList>
            <person name="Lee S.D."/>
        </authorList>
    </citation>
    <scope>NUCLEOTIDE SEQUENCE [LARGE SCALE GENOMIC DNA]</scope>
    <source>
        <strain evidence="5 6">SAP-35</strain>
    </source>
</reference>
<comment type="caution">
    <text evidence="5">The sequence shown here is derived from an EMBL/GenBank/DDBJ whole genome shotgun (WGS) entry which is preliminary data.</text>
</comment>
<sequence>MGESEFLAQAEATLTAIEAKLDDLNDEDMLDVECSRSGNVLEIEFIDNGSKIIVNSQAAMQELWVASRSGGYHYKQKDGQWLNTRDGSELFAALSEMVSAQGGSPVRLG</sequence>
<dbReference type="InterPro" id="IPR002908">
    <property type="entry name" value="Frataxin/CyaY"/>
</dbReference>
<proteinExistence type="inferred from homology"/>
<reference evidence="6" key="2">
    <citation type="submission" date="2023-07" db="EMBL/GenBank/DDBJ databases">
        <title>Duganella aceri sp. nov., isolated from tree sap.</title>
        <authorList>
            <person name="Kim I.S."/>
        </authorList>
    </citation>
    <scope>NUCLEOTIDE SEQUENCE [LARGE SCALE GENOMIC DNA]</scope>
    <source>
        <strain evidence="6">SAP-35</strain>
    </source>
</reference>
<dbReference type="SMART" id="SM01219">
    <property type="entry name" value="Frataxin_Cyay"/>
    <property type="match status" value="1"/>
</dbReference>